<proteinExistence type="predicted"/>
<keyword evidence="1" id="KW-0812">Transmembrane</keyword>
<organism evidence="2 3">
    <name type="scientific">Runella salmonicolor</name>
    <dbReference type="NCBI Taxonomy" id="2950278"/>
    <lineage>
        <taxon>Bacteria</taxon>
        <taxon>Pseudomonadati</taxon>
        <taxon>Bacteroidota</taxon>
        <taxon>Cytophagia</taxon>
        <taxon>Cytophagales</taxon>
        <taxon>Spirosomataceae</taxon>
        <taxon>Runella</taxon>
    </lineage>
</organism>
<evidence type="ECO:0000313" key="2">
    <source>
        <dbReference type="EMBL" id="MCP1384425.1"/>
    </source>
</evidence>
<name>A0ABT1FSF0_9BACT</name>
<evidence type="ECO:0000313" key="3">
    <source>
        <dbReference type="Proteomes" id="UP001204772"/>
    </source>
</evidence>
<keyword evidence="1" id="KW-0472">Membrane</keyword>
<evidence type="ECO:0000256" key="1">
    <source>
        <dbReference type="SAM" id="Phobius"/>
    </source>
</evidence>
<dbReference type="RefSeq" id="WP_253529953.1">
    <property type="nucleotide sequence ID" value="NZ_JAMZEL010000008.1"/>
</dbReference>
<reference evidence="2 3" key="1">
    <citation type="submission" date="2022-06" db="EMBL/GenBank/DDBJ databases">
        <title>Runella sp. S5 genome sequencing.</title>
        <authorList>
            <person name="Park S."/>
        </authorList>
    </citation>
    <scope>NUCLEOTIDE SEQUENCE [LARGE SCALE GENOMIC DNA]</scope>
    <source>
        <strain evidence="2 3">S5</strain>
    </source>
</reference>
<gene>
    <name evidence="2" type="ORF">NCI00_18450</name>
</gene>
<feature type="transmembrane region" description="Helical" evidence="1">
    <location>
        <begin position="87"/>
        <end position="109"/>
    </location>
</feature>
<keyword evidence="3" id="KW-1185">Reference proteome</keyword>
<protein>
    <submittedName>
        <fullName evidence="2">Uncharacterized protein</fullName>
    </submittedName>
</protein>
<dbReference type="Proteomes" id="UP001204772">
    <property type="component" value="Unassembled WGS sequence"/>
</dbReference>
<sequence>MNNSVKMYGKDRFEYQYKGEVEDIDINTLLSSQLHFVTIINEVQRNLFPEITLKIRVEAPKKGSFIFQQLYDWAVSHDIFSKDKVEYWNNLGGVASVLVSSVSGIFLLFKHLKGKKAKKLEDDGNNRIIVTNDDGKTVIIEKSVFNIYTSNQALNEAFRKQAEVLEQDPNVEGIKILNTETGKTLINVPRKDFSDFTKGNAYLNNTTIEKPKSLVRLFIKKPDLFPKSDKVSWDFIYDGRNIKAVIVDSAFIAEINNGLRVGQGDSMIVDLNVIAEYDSRFNTHIDKRYEITAVKSIEPKPDSSKQLLIGE</sequence>
<comment type="caution">
    <text evidence="2">The sequence shown here is derived from an EMBL/GenBank/DDBJ whole genome shotgun (WGS) entry which is preliminary data.</text>
</comment>
<dbReference type="EMBL" id="JAMZEL010000008">
    <property type="protein sequence ID" value="MCP1384425.1"/>
    <property type="molecule type" value="Genomic_DNA"/>
</dbReference>
<accession>A0ABT1FSF0</accession>
<keyword evidence="1" id="KW-1133">Transmembrane helix</keyword>